<feature type="binding site" evidence="14">
    <location>
        <position position="207"/>
    </location>
    <ligand>
        <name>NAD(+)</name>
        <dbReference type="ChEBI" id="CHEBI:57540"/>
    </ligand>
</feature>
<dbReference type="eggNOG" id="KOG2666">
    <property type="taxonomic scope" value="Eukaryota"/>
</dbReference>
<dbReference type="GeneTree" id="ENSGT00390000015355"/>
<evidence type="ECO:0000256" key="11">
    <source>
        <dbReference type="PIRNR" id="PIRNR000124"/>
    </source>
</evidence>
<dbReference type="InterPro" id="IPR036220">
    <property type="entry name" value="UDP-Glc/GDP-Man_DH_C_sf"/>
</dbReference>
<evidence type="ECO:0000313" key="16">
    <source>
        <dbReference type="Ensembl" id="ENSLACP00000007445.1"/>
    </source>
</evidence>
<dbReference type="InterPro" id="IPR036291">
    <property type="entry name" value="NAD(P)-bd_dom_sf"/>
</dbReference>
<dbReference type="Gene3D" id="1.20.5.100">
    <property type="entry name" value="Cytochrome c1, transmembrane anchor, C-terminal"/>
    <property type="match status" value="1"/>
</dbReference>
<evidence type="ECO:0000256" key="9">
    <source>
        <dbReference type="ARBA" id="ARBA00023277"/>
    </source>
</evidence>
<evidence type="ECO:0000256" key="4">
    <source>
        <dbReference type="ARBA" id="ARBA00012954"/>
    </source>
</evidence>
<dbReference type="AlphaFoldDB" id="H3ACS4"/>
<comment type="pathway">
    <text evidence="1">Nucleotide-sugar biosynthesis; UDP-alpha-D-glucuronate biosynthesis; UDP-alpha-D-glucuronate from UDP-alpha-D-glucose: step 1/1.</text>
</comment>
<dbReference type="GO" id="GO:0003190">
    <property type="term" value="P:atrioventricular valve formation"/>
    <property type="evidence" value="ECO:0007669"/>
    <property type="project" value="Ensembl"/>
</dbReference>
<dbReference type="GO" id="GO:0006065">
    <property type="term" value="P:UDP-glucuronate biosynthetic process"/>
    <property type="evidence" value="ECO:0007669"/>
    <property type="project" value="UniProtKB-UniPathway"/>
</dbReference>
<dbReference type="EMBL" id="AFYH01227991">
    <property type="status" value="NOT_ANNOTATED_CDS"/>
    <property type="molecule type" value="Genomic_DNA"/>
</dbReference>
<feature type="domain" description="UDP-glucose/GDP-mannose dehydrogenase C-terminal" evidence="15">
    <location>
        <begin position="260"/>
        <end position="377"/>
    </location>
</feature>
<dbReference type="Gene3D" id="3.40.50.720">
    <property type="entry name" value="NAD(P)-binding Rossmann-like Domain"/>
    <property type="match status" value="2"/>
</dbReference>
<dbReference type="GO" id="GO:0006024">
    <property type="term" value="P:glycosaminoglycan biosynthetic process"/>
    <property type="evidence" value="ECO:0007669"/>
    <property type="project" value="TreeGrafter"/>
</dbReference>
<dbReference type="InParanoid" id="H3ACS4"/>
<dbReference type="InterPro" id="IPR001732">
    <property type="entry name" value="UDP-Glc/GDP-Man_DH_N"/>
</dbReference>
<evidence type="ECO:0000256" key="7">
    <source>
        <dbReference type="ARBA" id="ARBA00023002"/>
    </source>
</evidence>
<gene>
    <name evidence="16" type="primary">UGDH</name>
</gene>
<comment type="subunit">
    <text evidence="3">Homohexamer.</text>
</comment>
<feature type="binding site" evidence="13">
    <location>
        <position position="267"/>
    </location>
    <ligand>
        <name>substrate</name>
    </ligand>
</feature>
<dbReference type="InterPro" id="IPR014026">
    <property type="entry name" value="UDP-Glc/GDP-Man_DH_dimer"/>
</dbReference>
<dbReference type="InterPro" id="IPR008927">
    <property type="entry name" value="6-PGluconate_DH-like_C_sf"/>
</dbReference>
<dbReference type="GO" id="GO:0007368">
    <property type="term" value="P:determination of left/right symmetry"/>
    <property type="evidence" value="ECO:0007669"/>
    <property type="project" value="Ensembl"/>
</dbReference>
<evidence type="ECO:0000256" key="12">
    <source>
        <dbReference type="PIRSR" id="PIRSR500134-1"/>
    </source>
</evidence>
<dbReference type="OMA" id="ISXAANA"/>
<dbReference type="Pfam" id="PF00984">
    <property type="entry name" value="UDPG_MGDP_dh"/>
    <property type="match status" value="1"/>
</dbReference>
<dbReference type="InterPro" id="IPR028356">
    <property type="entry name" value="UDPglc_DH_euk"/>
</dbReference>
<feature type="binding site" evidence="13">
    <location>
        <begin position="193"/>
        <end position="197"/>
    </location>
    <ligand>
        <name>substrate</name>
    </ligand>
</feature>
<accession>H3ACS4</accession>
<dbReference type="GO" id="GO:0003979">
    <property type="term" value="F:UDP-glucose 6-dehydrogenase activity"/>
    <property type="evidence" value="ECO:0007669"/>
    <property type="project" value="UniProtKB-EC"/>
</dbReference>
<dbReference type="SUPFAM" id="SSF48179">
    <property type="entry name" value="6-phosphogluconate dehydrogenase C-terminal domain-like"/>
    <property type="match status" value="1"/>
</dbReference>
<evidence type="ECO:0000256" key="6">
    <source>
        <dbReference type="ARBA" id="ARBA00022533"/>
    </source>
</evidence>
<keyword evidence="7 11" id="KW-0560">Oxidoreductase</keyword>
<dbReference type="EC" id="1.1.1.22" evidence="4 11"/>
<dbReference type="EMBL" id="AFYH01227992">
    <property type="status" value="NOT_ANNOTATED_CDS"/>
    <property type="molecule type" value="Genomic_DNA"/>
</dbReference>
<protein>
    <recommendedName>
        <fullName evidence="5 11">UDP-glucose 6-dehydrogenase</fullName>
        <ecNumber evidence="4 11">1.1.1.22</ecNumber>
    </recommendedName>
</protein>
<dbReference type="STRING" id="7897.ENSLACP00000007445"/>
<dbReference type="GO" id="GO:0051287">
    <property type="term" value="F:NAD binding"/>
    <property type="evidence" value="ECO:0007669"/>
    <property type="project" value="InterPro"/>
</dbReference>
<reference evidence="16" key="3">
    <citation type="submission" date="2025-09" db="UniProtKB">
        <authorList>
            <consortium name="Ensembl"/>
        </authorList>
    </citation>
    <scope>IDENTIFICATION</scope>
</reference>
<dbReference type="InterPro" id="IPR017476">
    <property type="entry name" value="UDP-Glc/GDP-Man"/>
</dbReference>
<dbReference type="Proteomes" id="UP000008672">
    <property type="component" value="Unassembled WGS sequence"/>
</dbReference>
<comment type="similarity">
    <text evidence="2 11">Belongs to the UDP-glucose/GDP-mannose dehydrogenase family.</text>
</comment>
<dbReference type="Ensembl" id="ENSLACT00000007507.1">
    <property type="protein sequence ID" value="ENSLACP00000007445.1"/>
    <property type="gene ID" value="ENSLACG00000006601.1"/>
</dbReference>
<dbReference type="PIRSF" id="PIRSF500134">
    <property type="entry name" value="UDPglc_DH_bac"/>
    <property type="match status" value="1"/>
</dbReference>
<dbReference type="SUPFAM" id="SSF52413">
    <property type="entry name" value="UDP-glucose/GDP-mannose dehydrogenase C-terminal domain"/>
    <property type="match status" value="1"/>
</dbReference>
<dbReference type="Pfam" id="PF03720">
    <property type="entry name" value="UDPG_MGDP_dh_C"/>
    <property type="match status" value="1"/>
</dbReference>
<evidence type="ECO:0000256" key="10">
    <source>
        <dbReference type="ARBA" id="ARBA00047473"/>
    </source>
</evidence>
<dbReference type="FunFam" id="3.40.50.720:FF:000114">
    <property type="entry name" value="UDP-glucose 6-dehydrogenase"/>
    <property type="match status" value="1"/>
</dbReference>
<evidence type="ECO:0000256" key="1">
    <source>
        <dbReference type="ARBA" id="ARBA00004701"/>
    </source>
</evidence>
<dbReference type="UniPathway" id="UPA00038">
    <property type="reaction ID" value="UER00491"/>
</dbReference>
<dbReference type="GO" id="GO:0000271">
    <property type="term" value="P:polysaccharide biosynthetic process"/>
    <property type="evidence" value="ECO:0007669"/>
    <property type="project" value="InterPro"/>
</dbReference>
<name>H3ACS4_LATCH</name>
<keyword evidence="6" id="KW-0021">Allosteric enzyme</keyword>
<evidence type="ECO:0000259" key="15">
    <source>
        <dbReference type="SMART" id="SM00984"/>
    </source>
</evidence>
<organism evidence="16 17">
    <name type="scientific">Latimeria chalumnae</name>
    <name type="common">Coelacanth</name>
    <dbReference type="NCBI Taxonomy" id="7897"/>
    <lineage>
        <taxon>Eukaryota</taxon>
        <taxon>Metazoa</taxon>
        <taxon>Chordata</taxon>
        <taxon>Craniata</taxon>
        <taxon>Vertebrata</taxon>
        <taxon>Euteleostomi</taxon>
        <taxon>Coelacanthiformes</taxon>
        <taxon>Coelacanthidae</taxon>
        <taxon>Latimeria</taxon>
    </lineage>
</organism>
<dbReference type="SMART" id="SM00984">
    <property type="entry name" value="UDPG_MGDP_dh_C"/>
    <property type="match status" value="1"/>
</dbReference>
<dbReference type="PIRSF" id="PIRSF000124">
    <property type="entry name" value="UDPglc_GDPman_dh"/>
    <property type="match status" value="1"/>
</dbReference>
<evidence type="ECO:0000256" key="8">
    <source>
        <dbReference type="ARBA" id="ARBA00023027"/>
    </source>
</evidence>
<dbReference type="InterPro" id="IPR028357">
    <property type="entry name" value="UDPglc_DH_bac"/>
</dbReference>
<dbReference type="EMBL" id="AFYH01227988">
    <property type="status" value="NOT_ANNOTATED_CDS"/>
    <property type="molecule type" value="Genomic_DNA"/>
</dbReference>
<evidence type="ECO:0000313" key="17">
    <source>
        <dbReference type="Proteomes" id="UP000008672"/>
    </source>
</evidence>
<evidence type="ECO:0000256" key="2">
    <source>
        <dbReference type="ARBA" id="ARBA00006601"/>
    </source>
</evidence>
<sequence length="424" mass="47563">MFEIKKICCIGAGYVGGPTCSVIAHMCPEIKVTVVDVNEARVKAWNSNTLPIYEIFLKSFNTVVNASLNISVPKRRTLILKIAVLENCVISCTSSGFSQLEKQNPYKYIPADLTEGMFRMLNRGLNALSSRKVKITCLKARLMSLFVLKAANAFLAQRISSINSISALCEATGADVEEVAKAIGMDQRIGSRFLKASVGFGGSCFQKDVLNLVYLCEALNLPEVAQYWQQVIDMNDYQRRRFASRIIDCLFNTVTDKKIALLGFAFKKDTGDTRESSSIYISKYLLDEGARLHIYDPKVPKEQIIQDLCHPNISEDDPDRVCRLVTITKDPYEACDGAHALVICTEWDMFKELDFESIHQKMLKPAFIFDGRRVLDGLHSNLQNLGFQIETIGKKVATKRFPFTPTSEIPKFSLQDPPSKKPKI</sequence>
<comment type="function">
    <text evidence="11">Involved in the biosynthesis of glycosaminoglycans; hyaluronan, chondroitin sulfate, and heparan sulfate.</text>
</comment>
<comment type="catalytic activity">
    <reaction evidence="10 11">
        <text>UDP-alpha-D-glucose + 2 NAD(+) + H2O = UDP-alpha-D-glucuronate + 2 NADH + 3 H(+)</text>
        <dbReference type="Rhea" id="RHEA:23596"/>
        <dbReference type="ChEBI" id="CHEBI:15377"/>
        <dbReference type="ChEBI" id="CHEBI:15378"/>
        <dbReference type="ChEBI" id="CHEBI:57540"/>
        <dbReference type="ChEBI" id="CHEBI:57945"/>
        <dbReference type="ChEBI" id="CHEBI:58052"/>
        <dbReference type="ChEBI" id="CHEBI:58885"/>
        <dbReference type="EC" id="1.1.1.22"/>
    </reaction>
</comment>
<keyword evidence="9" id="KW-0119">Carbohydrate metabolism</keyword>
<dbReference type="InterPro" id="IPR014027">
    <property type="entry name" value="UDP-Glc/GDP-Man_DH_C"/>
</dbReference>
<feature type="binding site" evidence="14">
    <location>
        <position position="274"/>
    </location>
    <ligand>
        <name>NAD(+)</name>
        <dbReference type="ChEBI" id="CHEBI:57540"/>
    </ligand>
</feature>
<dbReference type="EMBL" id="AFYH01227990">
    <property type="status" value="NOT_ANNOTATED_CDS"/>
    <property type="molecule type" value="Genomic_DNA"/>
</dbReference>
<dbReference type="Bgee" id="ENSLACG00000006601">
    <property type="expression patterns" value="Expressed in muscle tissue and 6 other cell types or tissues"/>
</dbReference>
<dbReference type="GO" id="GO:0045880">
    <property type="term" value="P:positive regulation of smoothened signaling pathway"/>
    <property type="evidence" value="ECO:0007669"/>
    <property type="project" value="Ensembl"/>
</dbReference>
<proteinExistence type="inferred from homology"/>
<dbReference type="PANTHER" id="PTHR11374">
    <property type="entry name" value="UDP-GLUCOSE DEHYDROGENASE/UDP-MANNAC DEHYDROGENASE"/>
    <property type="match status" value="1"/>
</dbReference>
<evidence type="ECO:0000256" key="13">
    <source>
        <dbReference type="PIRSR" id="PIRSR500134-2"/>
    </source>
</evidence>
<evidence type="ECO:0000256" key="14">
    <source>
        <dbReference type="PIRSR" id="PIRSR500134-3"/>
    </source>
</evidence>
<evidence type="ECO:0000256" key="3">
    <source>
        <dbReference type="ARBA" id="ARBA00011643"/>
    </source>
</evidence>
<dbReference type="PANTHER" id="PTHR11374:SF59">
    <property type="entry name" value="UDP-GLUCOSE 6-DEHYDROGENASE"/>
    <property type="match status" value="1"/>
</dbReference>
<dbReference type="SUPFAM" id="SSF51735">
    <property type="entry name" value="NAD(P)-binding Rossmann-fold domains"/>
    <property type="match status" value="1"/>
</dbReference>
<keyword evidence="17" id="KW-1185">Reference proteome</keyword>
<keyword evidence="8 11" id="KW-0520">NAD</keyword>
<dbReference type="GO" id="GO:0005634">
    <property type="term" value="C:nucleus"/>
    <property type="evidence" value="ECO:0007669"/>
    <property type="project" value="TreeGrafter"/>
</dbReference>
<dbReference type="GO" id="GO:0090263">
    <property type="term" value="P:positive regulation of canonical Wnt signaling pathway"/>
    <property type="evidence" value="ECO:0007669"/>
    <property type="project" value="Ensembl"/>
</dbReference>
<evidence type="ECO:0000256" key="5">
    <source>
        <dbReference type="ARBA" id="ARBA00015132"/>
    </source>
</evidence>
<reference evidence="17" key="1">
    <citation type="submission" date="2011-08" db="EMBL/GenBank/DDBJ databases">
        <title>The draft genome of Latimeria chalumnae.</title>
        <authorList>
            <person name="Di Palma F."/>
            <person name="Alfoldi J."/>
            <person name="Johnson J."/>
            <person name="Berlin A."/>
            <person name="Gnerre S."/>
            <person name="Jaffe D."/>
            <person name="MacCallum I."/>
            <person name="Young S."/>
            <person name="Walker B.J."/>
            <person name="Lander E."/>
            <person name="Lindblad-Toh K."/>
        </authorList>
    </citation>
    <scope>NUCLEOTIDE SEQUENCE [LARGE SCALE GENOMIC DNA]</scope>
    <source>
        <strain evidence="17">Wild caught</strain>
    </source>
</reference>
<feature type="active site" description="Nucleophile" evidence="12">
    <location>
        <position position="204"/>
    </location>
</feature>
<reference evidence="16" key="2">
    <citation type="submission" date="2025-08" db="UniProtKB">
        <authorList>
            <consortium name="Ensembl"/>
        </authorList>
    </citation>
    <scope>IDENTIFICATION</scope>
</reference>
<dbReference type="EMBL" id="AFYH01227989">
    <property type="status" value="NOT_ANNOTATED_CDS"/>
    <property type="molecule type" value="Genomic_DNA"/>
</dbReference>
<dbReference type="Pfam" id="PF03721">
    <property type="entry name" value="UDPG_MGDP_dh_N"/>
    <property type="match status" value="1"/>
</dbReference>
<feature type="binding site" evidence="13">
    <location>
        <position position="201"/>
    </location>
    <ligand>
        <name>substrate</name>
    </ligand>
</feature>
<dbReference type="HOGENOM" id="CLU_023810_7_2_1"/>